<reference evidence="2 3" key="1">
    <citation type="submission" date="2020-04" db="EMBL/GenBank/DDBJ databases">
        <title>Perkinsus olseni comparative genomics.</title>
        <authorList>
            <person name="Bogema D.R."/>
        </authorList>
    </citation>
    <scope>NUCLEOTIDE SEQUENCE [LARGE SCALE GENOMIC DNA]</scope>
    <source>
        <strain evidence="2">ATCC PRA-205</strain>
    </source>
</reference>
<feature type="region of interest" description="Disordered" evidence="1">
    <location>
        <begin position="353"/>
        <end position="374"/>
    </location>
</feature>
<dbReference type="EMBL" id="JABANM010035314">
    <property type="protein sequence ID" value="KAF4698205.1"/>
    <property type="molecule type" value="Genomic_DNA"/>
</dbReference>
<feature type="compositionally biased region" description="Polar residues" evidence="1">
    <location>
        <begin position="484"/>
        <end position="495"/>
    </location>
</feature>
<sequence>MSVGIVFGVVVVARRTVRYLPRCWSPSSWYNNMGICFSSEPASPPKPPATPEKHHHHHHKHHTPTDAQGKATAKQQQQQAGLVTKAAKPVAAAESHPADHAAGGGGVADQKQPSMAAVAATRVSPSPSDKGQHSGRVALTAKDSLALSADDDDDNERVPVPAKPRDSFTSDSEAESKAWAEHEARRERLEQRRRDREAREEQRRKNIEALNAASNYTAMDAATQRHAPPLPGGDFTPRAGSGLNRQSSALSLYADRLTSPRRYQASPRASLYAYQLSPRAAAGGGLSPAPNTGRVGRYAPIYQPVLRSTQSAYSTTPRGATGGVSAAVPLSREHSAYNTPLSARTTAAAIPELGGSVPGLSSSRGGPEDPLAAPMAPLTRQTSVQAPPTTSDLTAQQAAPSLPLEGLSRQTSAQVPKNLVATETAAAGDDEDRVSISSGDTSLSSSFIGLDSVTKTPVAEHSPLGHGPSPKSPSRELPPLSPSTQGFRSLDTNRSFTPRAAAITRRAELGGGLAAAVNKKDWSGIDNLFYQRS</sequence>
<gene>
    <name evidence="2" type="ORF">FOZ62_014508</name>
</gene>
<proteinExistence type="predicted"/>
<organism evidence="2 3">
    <name type="scientific">Perkinsus olseni</name>
    <name type="common">Perkinsus atlanticus</name>
    <dbReference type="NCBI Taxonomy" id="32597"/>
    <lineage>
        <taxon>Eukaryota</taxon>
        <taxon>Sar</taxon>
        <taxon>Alveolata</taxon>
        <taxon>Perkinsozoa</taxon>
        <taxon>Perkinsea</taxon>
        <taxon>Perkinsida</taxon>
        <taxon>Perkinsidae</taxon>
        <taxon>Perkinsus</taxon>
    </lineage>
</organism>
<accession>A0A7J6PQ62</accession>
<evidence type="ECO:0000313" key="3">
    <source>
        <dbReference type="Proteomes" id="UP000574390"/>
    </source>
</evidence>
<comment type="caution">
    <text evidence="2">The sequence shown here is derived from an EMBL/GenBank/DDBJ whole genome shotgun (WGS) entry which is preliminary data.</text>
</comment>
<evidence type="ECO:0000313" key="2">
    <source>
        <dbReference type="EMBL" id="KAF4698205.1"/>
    </source>
</evidence>
<protein>
    <submittedName>
        <fullName evidence="2">Uncharacterized protein</fullName>
    </submittedName>
</protein>
<evidence type="ECO:0000256" key="1">
    <source>
        <dbReference type="SAM" id="MobiDB-lite"/>
    </source>
</evidence>
<feature type="region of interest" description="Disordered" evidence="1">
    <location>
        <begin position="41"/>
        <end position="215"/>
    </location>
</feature>
<feature type="region of interest" description="Disordered" evidence="1">
    <location>
        <begin position="224"/>
        <end position="243"/>
    </location>
</feature>
<feature type="compositionally biased region" description="Low complexity" evidence="1">
    <location>
        <begin position="65"/>
        <end position="81"/>
    </location>
</feature>
<feature type="compositionally biased region" description="Basic residues" evidence="1">
    <location>
        <begin position="53"/>
        <end position="62"/>
    </location>
</feature>
<dbReference type="AlphaFoldDB" id="A0A7J6PQ62"/>
<name>A0A7J6PQ62_PEROL</name>
<feature type="compositionally biased region" description="Basic and acidic residues" evidence="1">
    <location>
        <begin position="163"/>
        <end position="207"/>
    </location>
</feature>
<dbReference type="Proteomes" id="UP000574390">
    <property type="component" value="Unassembled WGS sequence"/>
</dbReference>
<feature type="region of interest" description="Disordered" evidence="1">
    <location>
        <begin position="456"/>
        <end position="495"/>
    </location>
</feature>